<reference evidence="1" key="1">
    <citation type="submission" date="2019-08" db="EMBL/GenBank/DDBJ databases">
        <authorList>
            <person name="Kucharzyk K."/>
            <person name="Murdoch R.W."/>
            <person name="Higgins S."/>
            <person name="Loffler F."/>
        </authorList>
    </citation>
    <scope>NUCLEOTIDE SEQUENCE</scope>
</reference>
<name>A0A645GPI5_9ZZZZ</name>
<accession>A0A645GPI5</accession>
<dbReference type="EMBL" id="VSSQ01077843">
    <property type="protein sequence ID" value="MPN27822.1"/>
    <property type="molecule type" value="Genomic_DNA"/>
</dbReference>
<comment type="caution">
    <text evidence="1">The sequence shown here is derived from an EMBL/GenBank/DDBJ whole genome shotgun (WGS) entry which is preliminary data.</text>
</comment>
<protein>
    <submittedName>
        <fullName evidence="1">Uncharacterized protein</fullName>
    </submittedName>
</protein>
<evidence type="ECO:0000313" key="1">
    <source>
        <dbReference type="EMBL" id="MPN27822.1"/>
    </source>
</evidence>
<sequence>MCKRGFHEGFQTVCCTNGLCFGVIKRAQIAQGLEKFRRQNEREEAGSQCDTCAVVSKIEFAKVGKTEVNRDQCDGQGGKELKDTG</sequence>
<proteinExistence type="predicted"/>
<organism evidence="1">
    <name type="scientific">bioreactor metagenome</name>
    <dbReference type="NCBI Taxonomy" id="1076179"/>
    <lineage>
        <taxon>unclassified sequences</taxon>
        <taxon>metagenomes</taxon>
        <taxon>ecological metagenomes</taxon>
    </lineage>
</organism>
<dbReference type="AlphaFoldDB" id="A0A645GPI5"/>
<gene>
    <name evidence="1" type="ORF">SDC9_175256</name>
</gene>